<gene>
    <name evidence="8" type="ORF">V1264_015553</name>
</gene>
<feature type="transmembrane region" description="Helical" evidence="6">
    <location>
        <begin position="392"/>
        <end position="413"/>
    </location>
</feature>
<protein>
    <recommendedName>
        <fullName evidence="7">Major facilitator superfamily (MFS) profile domain-containing protein</fullName>
    </recommendedName>
</protein>
<feature type="transmembrane region" description="Helical" evidence="6">
    <location>
        <begin position="74"/>
        <end position="98"/>
    </location>
</feature>
<feature type="compositionally biased region" description="Polar residues" evidence="5">
    <location>
        <begin position="1"/>
        <end position="10"/>
    </location>
</feature>
<dbReference type="PROSITE" id="PS50850">
    <property type="entry name" value="MFS"/>
    <property type="match status" value="1"/>
</dbReference>
<evidence type="ECO:0000256" key="4">
    <source>
        <dbReference type="ARBA" id="ARBA00023136"/>
    </source>
</evidence>
<dbReference type="Pfam" id="PF00083">
    <property type="entry name" value="Sugar_tr"/>
    <property type="match status" value="1"/>
</dbReference>
<name>A0AAN9BLF9_9CAEN</name>
<feature type="transmembrane region" description="Helical" evidence="6">
    <location>
        <begin position="482"/>
        <end position="505"/>
    </location>
</feature>
<feature type="domain" description="Major facilitator superfamily (MFS) profile" evidence="7">
    <location>
        <begin position="135"/>
        <end position="575"/>
    </location>
</feature>
<feature type="transmembrane region" description="Helical" evidence="6">
    <location>
        <begin position="230"/>
        <end position="247"/>
    </location>
</feature>
<reference evidence="8 9" key="1">
    <citation type="submission" date="2024-02" db="EMBL/GenBank/DDBJ databases">
        <title>Chromosome-scale genome assembly of the rough periwinkle Littorina saxatilis.</title>
        <authorList>
            <person name="De Jode A."/>
            <person name="Faria R."/>
            <person name="Formenti G."/>
            <person name="Sims Y."/>
            <person name="Smith T.P."/>
            <person name="Tracey A."/>
            <person name="Wood J.M.D."/>
            <person name="Zagrodzka Z.B."/>
            <person name="Johannesson K."/>
            <person name="Butlin R.K."/>
            <person name="Leder E.H."/>
        </authorList>
    </citation>
    <scope>NUCLEOTIDE SEQUENCE [LARGE SCALE GENOMIC DNA]</scope>
    <source>
        <strain evidence="8">Snail1</strain>
        <tissue evidence="8">Muscle</tissue>
    </source>
</reference>
<feature type="transmembrane region" description="Helical" evidence="6">
    <location>
        <begin position="253"/>
        <end position="275"/>
    </location>
</feature>
<dbReference type="CDD" id="cd17317">
    <property type="entry name" value="MFS_SLC22"/>
    <property type="match status" value="1"/>
</dbReference>
<dbReference type="AlphaFoldDB" id="A0AAN9BLF9"/>
<evidence type="ECO:0000313" key="8">
    <source>
        <dbReference type="EMBL" id="KAK7107667.1"/>
    </source>
</evidence>
<dbReference type="InterPro" id="IPR020846">
    <property type="entry name" value="MFS_dom"/>
</dbReference>
<feature type="transmembrane region" description="Helical" evidence="6">
    <location>
        <begin position="287"/>
        <end position="310"/>
    </location>
</feature>
<evidence type="ECO:0000313" key="9">
    <source>
        <dbReference type="Proteomes" id="UP001374579"/>
    </source>
</evidence>
<evidence type="ECO:0000259" key="7">
    <source>
        <dbReference type="PROSITE" id="PS50850"/>
    </source>
</evidence>
<accession>A0AAN9BLF9</accession>
<keyword evidence="4 6" id="KW-0472">Membrane</keyword>
<proteinExistence type="predicted"/>
<feature type="compositionally biased region" description="Basic and acidic residues" evidence="5">
    <location>
        <begin position="11"/>
        <end position="22"/>
    </location>
</feature>
<keyword evidence="3 6" id="KW-1133">Transmembrane helix</keyword>
<dbReference type="GO" id="GO:0016020">
    <property type="term" value="C:membrane"/>
    <property type="evidence" value="ECO:0007669"/>
    <property type="project" value="UniProtKB-SubCell"/>
</dbReference>
<evidence type="ECO:0000256" key="5">
    <source>
        <dbReference type="SAM" id="MobiDB-lite"/>
    </source>
</evidence>
<comment type="caution">
    <text evidence="8">The sequence shown here is derived from an EMBL/GenBank/DDBJ whole genome shotgun (WGS) entry which is preliminary data.</text>
</comment>
<dbReference type="EMBL" id="JBAMIC010000004">
    <property type="protein sequence ID" value="KAK7107667.1"/>
    <property type="molecule type" value="Genomic_DNA"/>
</dbReference>
<evidence type="ECO:0000256" key="6">
    <source>
        <dbReference type="SAM" id="Phobius"/>
    </source>
</evidence>
<dbReference type="SUPFAM" id="SSF103473">
    <property type="entry name" value="MFS general substrate transporter"/>
    <property type="match status" value="1"/>
</dbReference>
<evidence type="ECO:0000256" key="1">
    <source>
        <dbReference type="ARBA" id="ARBA00004141"/>
    </source>
</evidence>
<keyword evidence="9" id="KW-1185">Reference proteome</keyword>
<dbReference type="Gene3D" id="1.20.1250.20">
    <property type="entry name" value="MFS general substrate transporter like domains"/>
    <property type="match status" value="1"/>
</dbReference>
<comment type="subcellular location">
    <subcellularLocation>
        <location evidence="1">Membrane</location>
        <topology evidence="1">Multi-pass membrane protein</topology>
    </subcellularLocation>
</comment>
<dbReference type="InterPro" id="IPR005828">
    <property type="entry name" value="MFS_sugar_transport-like"/>
</dbReference>
<dbReference type="PANTHER" id="PTHR24064">
    <property type="entry name" value="SOLUTE CARRIER FAMILY 22 MEMBER"/>
    <property type="match status" value="1"/>
</dbReference>
<feature type="region of interest" description="Disordered" evidence="5">
    <location>
        <begin position="1"/>
        <end position="51"/>
    </location>
</feature>
<evidence type="ECO:0000256" key="3">
    <source>
        <dbReference type="ARBA" id="ARBA00022989"/>
    </source>
</evidence>
<dbReference type="Proteomes" id="UP001374579">
    <property type="component" value="Unassembled WGS sequence"/>
</dbReference>
<evidence type="ECO:0000256" key="2">
    <source>
        <dbReference type="ARBA" id="ARBA00022692"/>
    </source>
</evidence>
<keyword evidence="2 6" id="KW-0812">Transmembrane</keyword>
<feature type="transmembrane region" description="Helical" evidence="6">
    <location>
        <begin position="316"/>
        <end position="334"/>
    </location>
</feature>
<feature type="transmembrane region" description="Helical" evidence="6">
    <location>
        <begin position="458"/>
        <end position="476"/>
    </location>
</feature>
<feature type="transmembrane region" description="Helical" evidence="6">
    <location>
        <begin position="425"/>
        <end position="446"/>
    </location>
</feature>
<dbReference type="InterPro" id="IPR036259">
    <property type="entry name" value="MFS_trans_sf"/>
</dbReference>
<feature type="transmembrane region" description="Helical" evidence="6">
    <location>
        <begin position="549"/>
        <end position="570"/>
    </location>
</feature>
<organism evidence="8 9">
    <name type="scientific">Littorina saxatilis</name>
    <dbReference type="NCBI Taxonomy" id="31220"/>
    <lineage>
        <taxon>Eukaryota</taxon>
        <taxon>Metazoa</taxon>
        <taxon>Spiralia</taxon>
        <taxon>Lophotrochozoa</taxon>
        <taxon>Mollusca</taxon>
        <taxon>Gastropoda</taxon>
        <taxon>Caenogastropoda</taxon>
        <taxon>Littorinimorpha</taxon>
        <taxon>Littorinoidea</taxon>
        <taxon>Littorinidae</taxon>
        <taxon>Littorina</taxon>
    </lineage>
</organism>
<sequence>MDTEKTTGTPQKDRTMSAKDESFSLCPGKSQSKQQKDVDNDEENKEFLSSQPEEVTYDDILTSLGEFGRHQKRILLLLGLLYVSGCVQTLISVFTLAVPSHRCALPSEENDTWREQSEHHALLINTSIPPGHPSGYSSCYVYIHVTNLENITLTHNDTRDPDPDQQQAVTSCTRYVYDTSTYRSTITTDLDLVCDRSLHRSHAQMMVMLGSLVGSQVCGLTSDVFGRKPVLMVSIVVHIAAALAVTWTNHFAVLMGLMFFVGASVSGLLCPAFVMSMELVGPSKRKWTGYGLMSFWSVGMVLLAPLAFWLREWTHLQLTTACLAIPFLSYWWFIPESPRWLLSKGRKEQAEVVITRTAHVNGVTLPPGILKKVRVQDQAGGNLFKACSTVTLVTRHLIILLAWVVNSLTYYGLSWNVGTLGGSVYVNFLLSGVVELVSFVFCVLLLDRIGRRPLNCGLMMVAGVTCTATVFPVLYAGPDLQWLTVVLAMIGKLGIAGSFATIWVFSSELFPTVIRNSGMGTSSVCARIGGIIAPYIANLGQTIGGDAGTAVPLVIFGVSSIIAGLLLLLLPETLNRRLPETIDDAISLGR</sequence>
<feature type="transmembrane region" description="Helical" evidence="6">
    <location>
        <begin position="517"/>
        <end position="537"/>
    </location>
</feature>
<dbReference type="GO" id="GO:0022857">
    <property type="term" value="F:transmembrane transporter activity"/>
    <property type="evidence" value="ECO:0007669"/>
    <property type="project" value="InterPro"/>
</dbReference>